<evidence type="ECO:0000313" key="1">
    <source>
        <dbReference type="EMBL" id="KAE8008608.1"/>
    </source>
</evidence>
<dbReference type="InterPro" id="IPR050354">
    <property type="entry name" value="F-box/kelch-repeat_ARATH"/>
</dbReference>
<proteinExistence type="predicted"/>
<keyword evidence="2" id="KW-1185">Reference proteome</keyword>
<evidence type="ECO:0008006" key="3">
    <source>
        <dbReference type="Google" id="ProtNLM"/>
    </source>
</evidence>
<dbReference type="PANTHER" id="PTHR24414:SF23">
    <property type="entry name" value="F-BOX_KELCH-REPEAT PROTEIN SKIP6"/>
    <property type="match status" value="1"/>
</dbReference>
<dbReference type="OrthoDB" id="1564273at2759"/>
<dbReference type="Gene3D" id="2.120.10.80">
    <property type="entry name" value="Kelch-type beta propeller"/>
    <property type="match status" value="1"/>
</dbReference>
<organism evidence="1 2">
    <name type="scientific">Carpinus fangiana</name>
    <dbReference type="NCBI Taxonomy" id="176857"/>
    <lineage>
        <taxon>Eukaryota</taxon>
        <taxon>Viridiplantae</taxon>
        <taxon>Streptophyta</taxon>
        <taxon>Embryophyta</taxon>
        <taxon>Tracheophyta</taxon>
        <taxon>Spermatophyta</taxon>
        <taxon>Magnoliopsida</taxon>
        <taxon>eudicotyledons</taxon>
        <taxon>Gunneridae</taxon>
        <taxon>Pentapetalae</taxon>
        <taxon>rosids</taxon>
        <taxon>fabids</taxon>
        <taxon>Fagales</taxon>
        <taxon>Betulaceae</taxon>
        <taxon>Carpinus</taxon>
    </lineage>
</organism>
<dbReference type="PANTHER" id="PTHR24414">
    <property type="entry name" value="F-BOX/KELCH-REPEAT PROTEIN SKIP4"/>
    <property type="match status" value="1"/>
</dbReference>
<dbReference type="InterPro" id="IPR015915">
    <property type="entry name" value="Kelch-typ_b-propeller"/>
</dbReference>
<evidence type="ECO:0000313" key="2">
    <source>
        <dbReference type="Proteomes" id="UP000327013"/>
    </source>
</evidence>
<protein>
    <recommendedName>
        <fullName evidence="3">F-box associated domain-containing protein</fullName>
    </recommendedName>
</protein>
<name>A0A5N6QQ16_9ROSI</name>
<gene>
    <name evidence="1" type="ORF">FH972_005103</name>
</gene>
<reference evidence="1 2" key="1">
    <citation type="submission" date="2019-06" db="EMBL/GenBank/DDBJ databases">
        <title>A chromosomal-level reference genome of Carpinus fangiana (Coryloideae, Betulaceae).</title>
        <authorList>
            <person name="Yang X."/>
            <person name="Wang Z."/>
            <person name="Zhang L."/>
            <person name="Hao G."/>
            <person name="Liu J."/>
            <person name="Yang Y."/>
        </authorList>
    </citation>
    <scope>NUCLEOTIDE SEQUENCE [LARGE SCALE GENOMIC DNA]</scope>
    <source>
        <strain evidence="1">Cfa_2016G</strain>
        <tissue evidence="1">Leaf</tissue>
    </source>
</reference>
<accession>A0A5N6QQ16</accession>
<dbReference type="Proteomes" id="UP000327013">
    <property type="component" value="Chromosome 2"/>
</dbReference>
<dbReference type="AlphaFoldDB" id="A0A5N6QQ16"/>
<sequence length="262" mass="30480">MGSTSRREKGKRKYSSSEEEGGISKRTFVALGSHIYCFGGRASSSEPICDVSKLRIAPRVDKEWVSVFPKMIYGRYYSSASVLGGKVYIHSHDHSYHTGAHWSEVFDPVNGKWEALPNPPTYTDDWLIICAILKNPDRIIVAFCVPKDRYYATFYEYDVHHRSWKELEPARRKIDPMCRSEWLQRSLSVGNTLYWIERRHDEIMLIAYDLDLDVWLERRVEGLETSCIPYDEVSGGPGLPRLLHLEKHRLTCRRSENFLYPI</sequence>
<dbReference type="EMBL" id="CM017322">
    <property type="protein sequence ID" value="KAE8008608.1"/>
    <property type="molecule type" value="Genomic_DNA"/>
</dbReference>
<dbReference type="SUPFAM" id="SSF117281">
    <property type="entry name" value="Kelch motif"/>
    <property type="match status" value="1"/>
</dbReference>